<dbReference type="RefSeq" id="WP_104094951.1">
    <property type="nucleotide sequence ID" value="NZ_JACHBP010000001.1"/>
</dbReference>
<sequence>MTTSTFRRPVAGQVRVTIDAVGTMIAATVSDVGLAADGFVRGDRVAFSPALAENAVIDVDTLIGIPKNVSDRQAADLLAPGLLARAMITQVRPFARGQHVAVELVNSTLRQVVSAWVASLGGTLVTDAGDADVVYGEQDRRLAAVEASHRQGRIQQAATEVFQAIRAGVFDDVHVAHRSADRVAA</sequence>
<evidence type="ECO:0000313" key="2">
    <source>
        <dbReference type="Proteomes" id="UP000298488"/>
    </source>
</evidence>
<dbReference type="AlphaFoldDB" id="A0A4R8VAF9"/>
<dbReference type="OrthoDB" id="5107516at2"/>
<dbReference type="InterPro" id="IPR011032">
    <property type="entry name" value="GroES-like_sf"/>
</dbReference>
<gene>
    <name evidence="1" type="ORF">E3N84_02725</name>
</gene>
<organism evidence="1 2">
    <name type="scientific">Terrimesophilobacter mesophilus</name>
    <dbReference type="NCBI Taxonomy" id="433647"/>
    <lineage>
        <taxon>Bacteria</taxon>
        <taxon>Bacillati</taxon>
        <taxon>Actinomycetota</taxon>
        <taxon>Actinomycetes</taxon>
        <taxon>Micrococcales</taxon>
        <taxon>Microbacteriaceae</taxon>
        <taxon>Terrimesophilobacter</taxon>
    </lineage>
</organism>
<name>A0A4R8VAF9_9MICO</name>
<dbReference type="Gene3D" id="3.40.50.720">
    <property type="entry name" value="NAD(P)-binding Rossmann-like Domain"/>
    <property type="match status" value="1"/>
</dbReference>
<comment type="caution">
    <text evidence="1">The sequence shown here is derived from an EMBL/GenBank/DDBJ whole genome shotgun (WGS) entry which is preliminary data.</text>
</comment>
<evidence type="ECO:0000313" key="1">
    <source>
        <dbReference type="EMBL" id="TFB79070.1"/>
    </source>
</evidence>
<protein>
    <submittedName>
        <fullName evidence="1">Uncharacterized protein</fullName>
    </submittedName>
</protein>
<dbReference type="Gene3D" id="3.90.180.10">
    <property type="entry name" value="Medium-chain alcohol dehydrogenases, catalytic domain"/>
    <property type="match status" value="1"/>
</dbReference>
<accession>A0A4R8VAF9</accession>
<reference evidence="1 2" key="1">
    <citation type="submission" date="2019-03" db="EMBL/GenBank/DDBJ databases">
        <title>Genomics of glacier-inhabiting Cryobacterium strains.</title>
        <authorList>
            <person name="Liu Q."/>
            <person name="Xin Y.-H."/>
        </authorList>
    </citation>
    <scope>NUCLEOTIDE SEQUENCE [LARGE SCALE GENOMIC DNA]</scope>
    <source>
        <strain evidence="1 2">CGMCC 1.10440</strain>
    </source>
</reference>
<dbReference type="Proteomes" id="UP000298488">
    <property type="component" value="Unassembled WGS sequence"/>
</dbReference>
<dbReference type="EMBL" id="SOFI01000003">
    <property type="protein sequence ID" value="TFB79070.1"/>
    <property type="molecule type" value="Genomic_DNA"/>
</dbReference>
<proteinExistence type="predicted"/>
<keyword evidence="2" id="KW-1185">Reference proteome</keyword>
<dbReference type="SUPFAM" id="SSF50129">
    <property type="entry name" value="GroES-like"/>
    <property type="match status" value="1"/>
</dbReference>